<accession>A0A1H9GHG2</accession>
<protein>
    <submittedName>
        <fullName evidence="4">Cell Wall Hydrolase</fullName>
    </submittedName>
</protein>
<dbReference type="OrthoDB" id="9785345at2"/>
<gene>
    <name evidence="4" type="ORF">SAMN05216548_10541</name>
</gene>
<evidence type="ECO:0000313" key="4">
    <source>
        <dbReference type="EMBL" id="SEQ49535.1"/>
    </source>
</evidence>
<feature type="signal peptide" evidence="2">
    <location>
        <begin position="1"/>
        <end position="17"/>
    </location>
</feature>
<feature type="chain" id="PRO_5011680568" evidence="2">
    <location>
        <begin position="18"/>
        <end position="232"/>
    </location>
</feature>
<dbReference type="AlphaFoldDB" id="A0A1H9GHG2"/>
<dbReference type="InterPro" id="IPR042047">
    <property type="entry name" value="SleB_dom1"/>
</dbReference>
<organism evidence="4 5">
    <name type="scientific">Faunimonas pinastri</name>
    <dbReference type="NCBI Taxonomy" id="1855383"/>
    <lineage>
        <taxon>Bacteria</taxon>
        <taxon>Pseudomonadati</taxon>
        <taxon>Pseudomonadota</taxon>
        <taxon>Alphaproteobacteria</taxon>
        <taxon>Hyphomicrobiales</taxon>
        <taxon>Afifellaceae</taxon>
        <taxon>Faunimonas</taxon>
    </lineage>
</organism>
<dbReference type="PROSITE" id="PS51257">
    <property type="entry name" value="PROKAR_LIPOPROTEIN"/>
    <property type="match status" value="1"/>
</dbReference>
<reference evidence="4 5" key="1">
    <citation type="submission" date="2016-10" db="EMBL/GenBank/DDBJ databases">
        <authorList>
            <person name="de Groot N.N."/>
        </authorList>
    </citation>
    <scope>NUCLEOTIDE SEQUENCE [LARGE SCALE GENOMIC DNA]</scope>
    <source>
        <strain evidence="4 5">A52C2</strain>
    </source>
</reference>
<name>A0A1H9GHG2_9HYPH</name>
<dbReference type="GO" id="GO:0016787">
    <property type="term" value="F:hydrolase activity"/>
    <property type="evidence" value="ECO:0007669"/>
    <property type="project" value="UniProtKB-KW"/>
</dbReference>
<keyword evidence="5" id="KW-1185">Reference proteome</keyword>
<dbReference type="EMBL" id="FOFG01000005">
    <property type="protein sequence ID" value="SEQ49535.1"/>
    <property type="molecule type" value="Genomic_DNA"/>
</dbReference>
<keyword evidence="4" id="KW-0378">Hydrolase</keyword>
<dbReference type="InterPro" id="IPR011105">
    <property type="entry name" value="Cell_wall_hydrolase_SleB"/>
</dbReference>
<evidence type="ECO:0000259" key="3">
    <source>
        <dbReference type="Pfam" id="PF07486"/>
    </source>
</evidence>
<dbReference type="Proteomes" id="UP000199647">
    <property type="component" value="Unassembled WGS sequence"/>
</dbReference>
<dbReference type="RefSeq" id="WP_092496195.1">
    <property type="nucleotide sequence ID" value="NZ_FOFG01000005.1"/>
</dbReference>
<keyword evidence="2" id="KW-0732">Signal</keyword>
<evidence type="ECO:0000256" key="2">
    <source>
        <dbReference type="SAM" id="SignalP"/>
    </source>
</evidence>
<sequence length="232" mass="25424">MRLLSHIIRMVSIAAVAASLAGCAMFSSREVAPRLTQRDCLARVMYFESNRSSDDGMIAVGTVVMNRLKSGRYPDTICGVVGQPNQFAPGVLTRPMNDAGRERAYQNADRVMRGARHTGVTSTTMFFHTAGYHYPYSNMHYMTVAGGNAFYEKRKAPPGGWPSYDAPTVMVAQNFTKRPELAPAPGAFRPSRNPAPAYRPAPSFRPTAPAPADSDRVMLTALLESSERPGRY</sequence>
<dbReference type="STRING" id="1855383.SAMN05216548_10541"/>
<feature type="region of interest" description="Disordered" evidence="1">
    <location>
        <begin position="180"/>
        <end position="213"/>
    </location>
</feature>
<dbReference type="Gene3D" id="1.10.10.2520">
    <property type="entry name" value="Cell wall hydrolase SleB, domain 1"/>
    <property type="match status" value="1"/>
</dbReference>
<evidence type="ECO:0000256" key="1">
    <source>
        <dbReference type="SAM" id="MobiDB-lite"/>
    </source>
</evidence>
<dbReference type="Pfam" id="PF07486">
    <property type="entry name" value="Hydrolase_2"/>
    <property type="match status" value="1"/>
</dbReference>
<evidence type="ECO:0000313" key="5">
    <source>
        <dbReference type="Proteomes" id="UP000199647"/>
    </source>
</evidence>
<feature type="domain" description="Cell wall hydrolase SleB" evidence="3">
    <location>
        <begin position="53"/>
        <end position="151"/>
    </location>
</feature>
<proteinExistence type="predicted"/>